<evidence type="ECO:0000256" key="8">
    <source>
        <dbReference type="RuleBase" id="RU003942"/>
    </source>
</evidence>
<evidence type="ECO:0000256" key="5">
    <source>
        <dbReference type="ARBA" id="ARBA00022989"/>
    </source>
</evidence>
<sequence>MPAYALLAIAIIAEVLATSALKASMSFTRLGPSVIVIVGYSVAFWLLTHVVRTMAVGVAYAIWSGAGIVLVTLLAAFFYRQRPDLPAVIGIALIIAGVVIIQLYSRLDGQ</sequence>
<dbReference type="SUPFAM" id="SSF103481">
    <property type="entry name" value="Multidrug resistance efflux transporter EmrE"/>
    <property type="match status" value="1"/>
</dbReference>
<keyword evidence="4 8" id="KW-0812">Transmembrane</keyword>
<dbReference type="GO" id="GO:1990961">
    <property type="term" value="P:xenobiotic detoxification by transmembrane export across the plasma membrane"/>
    <property type="evidence" value="ECO:0007669"/>
    <property type="project" value="UniProtKB-ARBA"/>
</dbReference>
<dbReference type="PANTHER" id="PTHR30561">
    <property type="entry name" value="SMR FAMILY PROTON-DEPENDENT DRUG EFFLUX TRANSPORTER SUGE"/>
    <property type="match status" value="1"/>
</dbReference>
<gene>
    <name evidence="10" type="ORF">CBP12_13300</name>
</gene>
<accession>A0A1Y0D089</accession>
<feature type="transmembrane region" description="Helical" evidence="9">
    <location>
        <begin position="58"/>
        <end position="79"/>
    </location>
</feature>
<keyword evidence="6 9" id="KW-0472">Membrane</keyword>
<dbReference type="RefSeq" id="WP_086965179.1">
    <property type="nucleotide sequence ID" value="NZ_CP021376.1"/>
</dbReference>
<comment type="similarity">
    <text evidence="7 8">Belongs to the drug/metabolite transporter (DMT) superfamily. Small multidrug resistance (SMR) (TC 2.A.7.1) family.</text>
</comment>
<keyword evidence="11" id="KW-1185">Reference proteome</keyword>
<dbReference type="GO" id="GO:0015297">
    <property type="term" value="F:antiporter activity"/>
    <property type="evidence" value="ECO:0007669"/>
    <property type="project" value="TreeGrafter"/>
</dbReference>
<dbReference type="EMBL" id="CP021376">
    <property type="protein sequence ID" value="ART81010.1"/>
    <property type="molecule type" value="Genomic_DNA"/>
</dbReference>
<dbReference type="KEGG" id="ocm:CBP12_13300"/>
<evidence type="ECO:0000256" key="2">
    <source>
        <dbReference type="ARBA" id="ARBA00022448"/>
    </source>
</evidence>
<feature type="transmembrane region" description="Helical" evidence="9">
    <location>
        <begin position="33"/>
        <end position="51"/>
    </location>
</feature>
<dbReference type="GO" id="GO:0015220">
    <property type="term" value="F:choline transmembrane transporter activity"/>
    <property type="evidence" value="ECO:0007669"/>
    <property type="project" value="TreeGrafter"/>
</dbReference>
<dbReference type="GO" id="GO:0031460">
    <property type="term" value="P:glycine betaine transport"/>
    <property type="evidence" value="ECO:0007669"/>
    <property type="project" value="TreeGrafter"/>
</dbReference>
<keyword evidence="3" id="KW-1003">Cell membrane</keyword>
<dbReference type="AlphaFoldDB" id="A0A1Y0D089"/>
<evidence type="ECO:0000256" key="7">
    <source>
        <dbReference type="ARBA" id="ARBA00038032"/>
    </source>
</evidence>
<dbReference type="Gene3D" id="1.10.3730.20">
    <property type="match status" value="1"/>
</dbReference>
<evidence type="ECO:0000256" key="9">
    <source>
        <dbReference type="SAM" id="Phobius"/>
    </source>
</evidence>
<evidence type="ECO:0000256" key="1">
    <source>
        <dbReference type="ARBA" id="ARBA00004651"/>
    </source>
</evidence>
<dbReference type="InterPro" id="IPR045324">
    <property type="entry name" value="Small_multidrug_res"/>
</dbReference>
<dbReference type="InterPro" id="IPR000390">
    <property type="entry name" value="Small_drug/metabolite_transptr"/>
</dbReference>
<feature type="transmembrane region" description="Helical" evidence="9">
    <location>
        <begin position="85"/>
        <end position="104"/>
    </location>
</feature>
<dbReference type="Pfam" id="PF00893">
    <property type="entry name" value="Multi_Drug_Res"/>
    <property type="match status" value="1"/>
</dbReference>
<dbReference type="InterPro" id="IPR037185">
    <property type="entry name" value="EmrE-like"/>
</dbReference>
<evidence type="ECO:0000313" key="11">
    <source>
        <dbReference type="Proteomes" id="UP000243793"/>
    </source>
</evidence>
<dbReference type="OrthoDB" id="9808638at2"/>
<dbReference type="PANTHER" id="PTHR30561:SF1">
    <property type="entry name" value="MULTIDRUG TRANSPORTER EMRE"/>
    <property type="match status" value="1"/>
</dbReference>
<comment type="subcellular location">
    <subcellularLocation>
        <location evidence="1 8">Cell membrane</location>
        <topology evidence="1 8">Multi-pass membrane protein</topology>
    </subcellularLocation>
</comment>
<keyword evidence="5 9" id="KW-1133">Transmembrane helix</keyword>
<evidence type="ECO:0000256" key="3">
    <source>
        <dbReference type="ARBA" id="ARBA00022475"/>
    </source>
</evidence>
<reference evidence="11" key="1">
    <citation type="submission" date="2017-05" db="EMBL/GenBank/DDBJ databases">
        <authorList>
            <person name="Sung H."/>
        </authorList>
    </citation>
    <scope>NUCLEOTIDE SEQUENCE [LARGE SCALE GENOMIC DNA]</scope>
    <source>
        <strain evidence="11">AMac2203</strain>
    </source>
</reference>
<name>A0A1Y0D089_9GAMM</name>
<evidence type="ECO:0000256" key="4">
    <source>
        <dbReference type="ARBA" id="ARBA00022692"/>
    </source>
</evidence>
<evidence type="ECO:0000313" key="10">
    <source>
        <dbReference type="EMBL" id="ART81010.1"/>
    </source>
</evidence>
<dbReference type="FunFam" id="1.10.3730.20:FF:000001">
    <property type="entry name" value="Quaternary ammonium compound resistance transporter SugE"/>
    <property type="match status" value="1"/>
</dbReference>
<keyword evidence="2" id="KW-0813">Transport</keyword>
<evidence type="ECO:0000256" key="6">
    <source>
        <dbReference type="ARBA" id="ARBA00023136"/>
    </source>
</evidence>
<dbReference type="Proteomes" id="UP000243793">
    <property type="component" value="Chromosome"/>
</dbReference>
<organism evidence="10 11">
    <name type="scientific">Oceanisphaera avium</name>
    <dbReference type="NCBI Taxonomy" id="1903694"/>
    <lineage>
        <taxon>Bacteria</taxon>
        <taxon>Pseudomonadati</taxon>
        <taxon>Pseudomonadota</taxon>
        <taxon>Gammaproteobacteria</taxon>
        <taxon>Aeromonadales</taxon>
        <taxon>Aeromonadaceae</taxon>
        <taxon>Oceanisphaera</taxon>
    </lineage>
</organism>
<dbReference type="GO" id="GO:0005886">
    <property type="term" value="C:plasma membrane"/>
    <property type="evidence" value="ECO:0007669"/>
    <property type="project" value="UniProtKB-SubCell"/>
</dbReference>
<proteinExistence type="inferred from homology"/>
<dbReference type="GO" id="GO:0015199">
    <property type="term" value="F:amino-acid betaine transmembrane transporter activity"/>
    <property type="evidence" value="ECO:0007669"/>
    <property type="project" value="TreeGrafter"/>
</dbReference>
<protein>
    <submittedName>
        <fullName evidence="10">QacE family quaternary ammonium compound efflux SMR transporter</fullName>
    </submittedName>
</protein>